<dbReference type="Gene3D" id="3.40.33.10">
    <property type="entry name" value="CAP"/>
    <property type="match status" value="1"/>
</dbReference>
<reference evidence="2 3" key="1">
    <citation type="submission" date="2018-11" db="EMBL/GenBank/DDBJ databases">
        <authorList>
            <consortium name="Pathogen Informatics"/>
        </authorList>
    </citation>
    <scope>NUCLEOTIDE SEQUENCE [LARGE SCALE GENOMIC DNA]</scope>
</reference>
<feature type="domain" description="SCP" evidence="1">
    <location>
        <begin position="14"/>
        <end position="141"/>
    </location>
</feature>
<dbReference type="AlphaFoldDB" id="A0A3P7J243"/>
<accession>A0A3P7J243</accession>
<organism evidence="2 3">
    <name type="scientific">Strongylus vulgaris</name>
    <name type="common">Blood worm</name>
    <dbReference type="NCBI Taxonomy" id="40348"/>
    <lineage>
        <taxon>Eukaryota</taxon>
        <taxon>Metazoa</taxon>
        <taxon>Ecdysozoa</taxon>
        <taxon>Nematoda</taxon>
        <taxon>Chromadorea</taxon>
        <taxon>Rhabditida</taxon>
        <taxon>Rhabditina</taxon>
        <taxon>Rhabditomorpha</taxon>
        <taxon>Strongyloidea</taxon>
        <taxon>Strongylidae</taxon>
        <taxon>Strongylus</taxon>
    </lineage>
</organism>
<dbReference type="SUPFAM" id="SSF55797">
    <property type="entry name" value="PR-1-like"/>
    <property type="match status" value="1"/>
</dbReference>
<keyword evidence="3" id="KW-1185">Reference proteome</keyword>
<gene>
    <name evidence="2" type="ORF">SVUK_LOCUS14488</name>
</gene>
<dbReference type="InterPro" id="IPR035940">
    <property type="entry name" value="CAP_sf"/>
</dbReference>
<dbReference type="Pfam" id="PF00188">
    <property type="entry name" value="CAP"/>
    <property type="match status" value="1"/>
</dbReference>
<evidence type="ECO:0000259" key="1">
    <source>
        <dbReference type="Pfam" id="PF00188"/>
    </source>
</evidence>
<protein>
    <recommendedName>
        <fullName evidence="1">SCP domain-containing protein</fullName>
    </recommendedName>
</protein>
<dbReference type="OrthoDB" id="5904285at2759"/>
<dbReference type="EMBL" id="UYYB01105318">
    <property type="protein sequence ID" value="VDM79490.1"/>
    <property type="molecule type" value="Genomic_DNA"/>
</dbReference>
<name>A0A3P7J243_STRVU</name>
<dbReference type="InterPro" id="IPR014044">
    <property type="entry name" value="CAP_dom"/>
</dbReference>
<evidence type="ECO:0000313" key="3">
    <source>
        <dbReference type="Proteomes" id="UP000270094"/>
    </source>
</evidence>
<evidence type="ECO:0000313" key="2">
    <source>
        <dbReference type="EMBL" id="VDM79490.1"/>
    </source>
</evidence>
<proteinExistence type="predicted"/>
<sequence>MHFEMITLHLIPADWDCALEEKAIAVLPSRKGEKTIQCLGKAELPPASRNNTVLFVNVGPETFVIGQGERTRDYEDFDISEPINRWIRPMFVNSMSREAIGAEAVTYQGEKVIEEYVNLVRADTTKIGCAWVRCFGGRDAVYSAYCLTNKA</sequence>
<dbReference type="Proteomes" id="UP000270094">
    <property type="component" value="Unassembled WGS sequence"/>
</dbReference>